<dbReference type="RefSeq" id="WP_077407605.1">
    <property type="nucleotide sequence ID" value="NZ_CP019650.1"/>
</dbReference>
<keyword evidence="1" id="KW-1133">Transmembrane helix</keyword>
<keyword evidence="3" id="KW-1185">Reference proteome</keyword>
<dbReference type="KEGG" id="maga:Mag101_16815"/>
<sequence length="264" mass="29031">MFNFLTTLPLSIIYLISVLLILVALSLGYLVGHRLARQRADQQDSSIGSAVAAMLGLLAFMLALTFNMTSERFSERKALLLDEVNAIETTFLRSDFLPEAERARVRQLLTEYADVRSTDPTRRSMVETFEAMARSEEIHGALWQLLGSSQDNDAVNAIHVRAFYESLNEVIDLHSKRVQVGLIYQIPGAIWAALYAISALAVFGLGVQLGINARGSAPVAISLALAFALVILLIADLDRAGEGLLVVNQEPMRALAERMTNQQQ</sequence>
<organism evidence="2 3">
    <name type="scientific">Microbulbifer agarilyticus</name>
    <dbReference type="NCBI Taxonomy" id="260552"/>
    <lineage>
        <taxon>Bacteria</taxon>
        <taxon>Pseudomonadati</taxon>
        <taxon>Pseudomonadota</taxon>
        <taxon>Gammaproteobacteria</taxon>
        <taxon>Cellvibrionales</taxon>
        <taxon>Microbulbiferaceae</taxon>
        <taxon>Microbulbifer</taxon>
    </lineage>
</organism>
<evidence type="ECO:0000256" key="1">
    <source>
        <dbReference type="SAM" id="Phobius"/>
    </source>
</evidence>
<dbReference type="eggNOG" id="ENOG502Z8P1">
    <property type="taxonomic scope" value="Bacteria"/>
</dbReference>
<feature type="transmembrane region" description="Helical" evidence="1">
    <location>
        <begin position="47"/>
        <end position="67"/>
    </location>
</feature>
<feature type="transmembrane region" description="Helical" evidence="1">
    <location>
        <begin position="12"/>
        <end position="32"/>
    </location>
</feature>
<dbReference type="AlphaFoldDB" id="A0A1Q2M8T2"/>
<protein>
    <recommendedName>
        <fullName evidence="4">DUF4239 domain-containing protein</fullName>
    </recommendedName>
</protein>
<feature type="transmembrane region" description="Helical" evidence="1">
    <location>
        <begin position="189"/>
        <end position="211"/>
    </location>
</feature>
<evidence type="ECO:0000313" key="3">
    <source>
        <dbReference type="Proteomes" id="UP000188219"/>
    </source>
</evidence>
<evidence type="ECO:0000313" key="2">
    <source>
        <dbReference type="EMBL" id="AQQ69104.1"/>
    </source>
</evidence>
<proteinExistence type="predicted"/>
<keyword evidence="1" id="KW-0472">Membrane</keyword>
<dbReference type="OrthoDB" id="116415at2"/>
<dbReference type="EMBL" id="CP019650">
    <property type="protein sequence ID" value="AQQ69104.1"/>
    <property type="molecule type" value="Genomic_DNA"/>
</dbReference>
<dbReference type="Proteomes" id="UP000188219">
    <property type="component" value="Chromosome"/>
</dbReference>
<keyword evidence="1" id="KW-0812">Transmembrane</keyword>
<name>A0A1Q2M8T2_9GAMM</name>
<reference evidence="2" key="1">
    <citation type="submission" date="2017-02" db="EMBL/GenBank/DDBJ databases">
        <title>Genome of Microbulbifer agarilyticus GP101.</title>
        <authorList>
            <person name="Jung J."/>
            <person name="Bae S.S."/>
            <person name="Baek K."/>
        </authorList>
    </citation>
    <scope>NUCLEOTIDE SEQUENCE [LARGE SCALE GENOMIC DNA]</scope>
    <source>
        <strain evidence="2">GP101</strain>
    </source>
</reference>
<gene>
    <name evidence="2" type="ORF">Mag101_16815</name>
</gene>
<dbReference type="STRING" id="260552.Mag101_16815"/>
<evidence type="ECO:0008006" key="4">
    <source>
        <dbReference type="Google" id="ProtNLM"/>
    </source>
</evidence>
<accession>A0A1Q2M8T2</accession>
<dbReference type="InterPro" id="IPR025333">
    <property type="entry name" value="DUF4239"/>
</dbReference>
<dbReference type="Pfam" id="PF14023">
    <property type="entry name" value="Bestrophin-like"/>
    <property type="match status" value="1"/>
</dbReference>
<feature type="transmembrane region" description="Helical" evidence="1">
    <location>
        <begin position="217"/>
        <end position="235"/>
    </location>
</feature>